<feature type="non-terminal residue" evidence="2">
    <location>
        <position position="275"/>
    </location>
</feature>
<dbReference type="EMBL" id="JANBQB010000290">
    <property type="protein sequence ID" value="KAJ1978225.1"/>
    <property type="molecule type" value="Genomic_DNA"/>
</dbReference>
<protein>
    <submittedName>
        <fullName evidence="2">Uncharacterized protein</fullName>
    </submittedName>
</protein>
<name>A0A9W8B768_9FUNG</name>
<reference evidence="2" key="1">
    <citation type="submission" date="2022-07" db="EMBL/GenBank/DDBJ databases">
        <title>Phylogenomic reconstructions and comparative analyses of Kickxellomycotina fungi.</title>
        <authorList>
            <person name="Reynolds N.K."/>
            <person name="Stajich J.E."/>
            <person name="Barry K."/>
            <person name="Grigoriev I.V."/>
            <person name="Crous P."/>
            <person name="Smith M.E."/>
        </authorList>
    </citation>
    <scope>NUCLEOTIDE SEQUENCE</scope>
    <source>
        <strain evidence="2">RSA 567</strain>
    </source>
</reference>
<evidence type="ECO:0000313" key="2">
    <source>
        <dbReference type="EMBL" id="KAJ1978225.1"/>
    </source>
</evidence>
<dbReference type="AlphaFoldDB" id="A0A9W8B768"/>
<proteinExistence type="predicted"/>
<gene>
    <name evidence="2" type="ORF">H4R34_003286</name>
</gene>
<evidence type="ECO:0000256" key="1">
    <source>
        <dbReference type="SAM" id="MobiDB-lite"/>
    </source>
</evidence>
<comment type="caution">
    <text evidence="2">The sequence shown here is derived from an EMBL/GenBank/DDBJ whole genome shotgun (WGS) entry which is preliminary data.</text>
</comment>
<feature type="region of interest" description="Disordered" evidence="1">
    <location>
        <begin position="247"/>
        <end position="275"/>
    </location>
</feature>
<sequence length="275" mass="29389">MAHSNQPSSTSVVQALTEAHYQLSSVISSTSSPAVAEALDLLRAHAPRLPASWFTPAFIGATLSLAAPTPQDQIQYCCIELWACWLRKMPTVGPLDPRHDQVAQVLHHACDWATQTCTHLTQLTTKVTATAGVAAAKFNTPGGQVVHWDKASGLVLLCAVGMGKVWSDNGTNRALNTRLGTVAIRLVRALSPSVQSHYYLDSLLASIAHLLLHCPADVGSDAVLAWHQDLLQVWVVVLTADDRSLGASDKAYPSGAKSSATKQSRAKNAFSPMTH</sequence>
<accession>A0A9W8B768</accession>
<organism evidence="2 3">
    <name type="scientific">Dimargaris verticillata</name>
    <dbReference type="NCBI Taxonomy" id="2761393"/>
    <lineage>
        <taxon>Eukaryota</taxon>
        <taxon>Fungi</taxon>
        <taxon>Fungi incertae sedis</taxon>
        <taxon>Zoopagomycota</taxon>
        <taxon>Kickxellomycotina</taxon>
        <taxon>Dimargaritomycetes</taxon>
        <taxon>Dimargaritales</taxon>
        <taxon>Dimargaritaceae</taxon>
        <taxon>Dimargaris</taxon>
    </lineage>
</organism>
<dbReference type="Proteomes" id="UP001151582">
    <property type="component" value="Unassembled WGS sequence"/>
</dbReference>
<evidence type="ECO:0000313" key="3">
    <source>
        <dbReference type="Proteomes" id="UP001151582"/>
    </source>
</evidence>
<keyword evidence="3" id="KW-1185">Reference proteome</keyword>